<dbReference type="Proteomes" id="UP000198661">
    <property type="component" value="Unassembled WGS sequence"/>
</dbReference>
<accession>A0A1I2KLK8</accession>
<keyword evidence="2" id="KW-0732">Signal</keyword>
<name>A0A1I2KLK8_9BACL</name>
<gene>
    <name evidence="3" type="ORF">SAMN04488025_10299</name>
</gene>
<proteinExistence type="predicted"/>
<dbReference type="NCBIfam" id="TIGR02898">
    <property type="entry name" value="spore_YhcN_YlaJ"/>
    <property type="match status" value="1"/>
</dbReference>
<feature type="signal peptide" evidence="2">
    <location>
        <begin position="1"/>
        <end position="27"/>
    </location>
</feature>
<evidence type="ECO:0000313" key="3">
    <source>
        <dbReference type="EMBL" id="SFF67218.1"/>
    </source>
</evidence>
<sequence length="171" mass="19131">MRSARKWALGALSAALALGFIAGCATQQRPEETQMRNDALQRPARPLTHQTDRRDAARQPMSRQMRVADQIADSLAGMKRVDTATVILTDRTAYVAVMLPSGVRLTKGLEREIARRVRAKDASIRRVYVSANPDFVKQMGDFARDIRQGRPVAGLWNNFMDVVRRTFPHAG</sequence>
<dbReference type="InterPro" id="IPR019076">
    <property type="entry name" value="Spore_lipoprot_YhcN/YlaJ-like"/>
</dbReference>
<evidence type="ECO:0000256" key="1">
    <source>
        <dbReference type="SAM" id="MobiDB-lite"/>
    </source>
</evidence>
<dbReference type="AlphaFoldDB" id="A0A1I2KLK8"/>
<evidence type="ECO:0000313" key="4">
    <source>
        <dbReference type="Proteomes" id="UP000198661"/>
    </source>
</evidence>
<keyword evidence="4" id="KW-1185">Reference proteome</keyword>
<feature type="chain" id="PRO_5038573507" evidence="2">
    <location>
        <begin position="28"/>
        <end position="171"/>
    </location>
</feature>
<dbReference type="PROSITE" id="PS51257">
    <property type="entry name" value="PROKAR_LIPOPROTEIN"/>
    <property type="match status" value="1"/>
</dbReference>
<organism evidence="3 4">
    <name type="scientific">Planifilum fulgidum</name>
    <dbReference type="NCBI Taxonomy" id="201973"/>
    <lineage>
        <taxon>Bacteria</taxon>
        <taxon>Bacillati</taxon>
        <taxon>Bacillota</taxon>
        <taxon>Bacilli</taxon>
        <taxon>Bacillales</taxon>
        <taxon>Thermoactinomycetaceae</taxon>
        <taxon>Planifilum</taxon>
    </lineage>
</organism>
<protein>
    <submittedName>
        <fullName evidence="3">Sporulation lipoprotein, YhcN/YlaJ family</fullName>
    </submittedName>
</protein>
<dbReference type="InterPro" id="IPR014247">
    <property type="entry name" value="Spore_lipoprot_YhcN/YlaJ"/>
</dbReference>
<keyword evidence="3" id="KW-0449">Lipoprotein</keyword>
<dbReference type="GO" id="GO:0030435">
    <property type="term" value="P:sporulation resulting in formation of a cellular spore"/>
    <property type="evidence" value="ECO:0007669"/>
    <property type="project" value="InterPro"/>
</dbReference>
<evidence type="ECO:0000256" key="2">
    <source>
        <dbReference type="SAM" id="SignalP"/>
    </source>
</evidence>
<dbReference type="STRING" id="201973.SAMN04488025_10299"/>
<feature type="region of interest" description="Disordered" evidence="1">
    <location>
        <begin position="29"/>
        <end position="64"/>
    </location>
</feature>
<dbReference type="EMBL" id="FOOK01000002">
    <property type="protein sequence ID" value="SFF67218.1"/>
    <property type="molecule type" value="Genomic_DNA"/>
</dbReference>
<dbReference type="RefSeq" id="WP_177198918.1">
    <property type="nucleotide sequence ID" value="NZ_FOOK01000002.1"/>
</dbReference>
<reference evidence="3 4" key="1">
    <citation type="submission" date="2016-10" db="EMBL/GenBank/DDBJ databases">
        <authorList>
            <person name="de Groot N.N."/>
        </authorList>
    </citation>
    <scope>NUCLEOTIDE SEQUENCE [LARGE SCALE GENOMIC DNA]</scope>
    <source>
        <strain evidence="3 4">DSM 44945</strain>
    </source>
</reference>
<dbReference type="Pfam" id="PF09580">
    <property type="entry name" value="Spore_YhcN_YlaJ"/>
    <property type="match status" value="1"/>
</dbReference>